<dbReference type="EMBL" id="BRXZ01001119">
    <property type="protein sequence ID" value="GMH62951.1"/>
    <property type="molecule type" value="Genomic_DNA"/>
</dbReference>
<evidence type="ECO:0000313" key="2">
    <source>
        <dbReference type="EMBL" id="GMH62951.1"/>
    </source>
</evidence>
<evidence type="ECO:0000313" key="3">
    <source>
        <dbReference type="Proteomes" id="UP001165082"/>
    </source>
</evidence>
<reference evidence="2" key="1">
    <citation type="submission" date="2022-07" db="EMBL/GenBank/DDBJ databases">
        <title>Genome analysis of Parmales, a sister group of diatoms, reveals the evolutionary specialization of diatoms from phago-mixotrophs to photoautotrophs.</title>
        <authorList>
            <person name="Ban H."/>
            <person name="Sato S."/>
            <person name="Yoshikawa S."/>
            <person name="Kazumasa Y."/>
            <person name="Nakamura Y."/>
            <person name="Ichinomiya M."/>
            <person name="Saitoh K."/>
            <person name="Sato N."/>
            <person name="Blanc-Mathieu R."/>
            <person name="Endo H."/>
            <person name="Kuwata A."/>
            <person name="Ogata H."/>
        </authorList>
    </citation>
    <scope>NUCLEOTIDE SEQUENCE</scope>
</reference>
<proteinExistence type="predicted"/>
<organism evidence="2 3">
    <name type="scientific">Triparma retinervis</name>
    <dbReference type="NCBI Taxonomy" id="2557542"/>
    <lineage>
        <taxon>Eukaryota</taxon>
        <taxon>Sar</taxon>
        <taxon>Stramenopiles</taxon>
        <taxon>Ochrophyta</taxon>
        <taxon>Bolidophyceae</taxon>
        <taxon>Parmales</taxon>
        <taxon>Triparmaceae</taxon>
        <taxon>Triparma</taxon>
    </lineage>
</organism>
<sequence>MPSSSSSSSSSSSYAIVDVNHPSLGFSSTSILPGNPLESRSLPPSSNDEGSVYNATSFPSPPLLPAHSTAAAPHRLSPLPRYNRSSLVTTGYPIEDRVLLTSIRHPDHGELALWGIRDGGMEGLWWRECAGVRSGLPSLGVSVPTRDMEYVCFSEITKGGEAGETGVDVVLPVDTGGVKGREGDKFVWARNEIRGYKAHILNTHFVDIGGGDKGGEEEAQAGSKPNGNEGEEITQVNSVGRFTRLQSGQVTAVFNDRTVISLDKGGRKVWGCLPNGREVNVTLDGFDGKAEEEDRRAIGKYVYKAREFSIWCELDEEGRREYMERVKWKEQRVWNEVKSIEVLIFSICSSLSTPFASMMATYPS</sequence>
<gene>
    <name evidence="2" type="ORF">TrRE_jg6086</name>
</gene>
<protein>
    <submittedName>
        <fullName evidence="2">Uncharacterized protein</fullName>
    </submittedName>
</protein>
<evidence type="ECO:0000256" key="1">
    <source>
        <dbReference type="SAM" id="MobiDB-lite"/>
    </source>
</evidence>
<keyword evidence="3" id="KW-1185">Reference proteome</keyword>
<name>A0A9W7A3U4_9STRA</name>
<feature type="compositionally biased region" description="Polar residues" evidence="1">
    <location>
        <begin position="42"/>
        <end position="58"/>
    </location>
</feature>
<dbReference type="OrthoDB" id="10423633at2759"/>
<dbReference type="Proteomes" id="UP001165082">
    <property type="component" value="Unassembled WGS sequence"/>
</dbReference>
<dbReference type="AlphaFoldDB" id="A0A9W7A3U4"/>
<feature type="region of interest" description="Disordered" evidence="1">
    <location>
        <begin position="211"/>
        <end position="232"/>
    </location>
</feature>
<feature type="region of interest" description="Disordered" evidence="1">
    <location>
        <begin position="35"/>
        <end position="58"/>
    </location>
</feature>
<accession>A0A9W7A3U4</accession>
<comment type="caution">
    <text evidence="2">The sequence shown here is derived from an EMBL/GenBank/DDBJ whole genome shotgun (WGS) entry which is preliminary data.</text>
</comment>